<dbReference type="EMBL" id="CACVKT020005625">
    <property type="protein sequence ID" value="CAC5396528.1"/>
    <property type="molecule type" value="Genomic_DNA"/>
</dbReference>
<keyword evidence="3" id="KW-1185">Reference proteome</keyword>
<feature type="transmembrane region" description="Helical" evidence="1">
    <location>
        <begin position="143"/>
        <end position="164"/>
    </location>
</feature>
<protein>
    <submittedName>
        <fullName evidence="2">Uncharacterized protein</fullName>
    </submittedName>
</protein>
<dbReference type="Proteomes" id="UP000507470">
    <property type="component" value="Unassembled WGS sequence"/>
</dbReference>
<accession>A0A6J8CJC1</accession>
<evidence type="ECO:0000256" key="1">
    <source>
        <dbReference type="SAM" id="Phobius"/>
    </source>
</evidence>
<organism evidence="2 3">
    <name type="scientific">Mytilus coruscus</name>
    <name type="common">Sea mussel</name>
    <dbReference type="NCBI Taxonomy" id="42192"/>
    <lineage>
        <taxon>Eukaryota</taxon>
        <taxon>Metazoa</taxon>
        <taxon>Spiralia</taxon>
        <taxon>Lophotrochozoa</taxon>
        <taxon>Mollusca</taxon>
        <taxon>Bivalvia</taxon>
        <taxon>Autobranchia</taxon>
        <taxon>Pteriomorphia</taxon>
        <taxon>Mytilida</taxon>
        <taxon>Mytiloidea</taxon>
        <taxon>Mytilidae</taxon>
        <taxon>Mytilinae</taxon>
        <taxon>Mytilus</taxon>
    </lineage>
</organism>
<proteinExistence type="predicted"/>
<dbReference type="AlphaFoldDB" id="A0A6J8CJC1"/>
<sequence length="222" mass="25566">MDLKMKEKPWTLEMIMNINEIDTINRKFFILSILHLDYPMNNTLDSQYYFNDHTILTMGVDFKEVHPYPNCTTSFNSKDITSKVITKSELIQLFYKVTFTLTLNIKDYGFCKGDLHMTCLIGSRQLDPIMTTFDECLDNKNQWAKIGILIACVFILAIMCSVICTNKRCRNILKDALPCTRSTRETDSNEMTDLQVSTTDFIGAKNVSGKKLLYGKSDQEDE</sequence>
<evidence type="ECO:0000313" key="3">
    <source>
        <dbReference type="Proteomes" id="UP000507470"/>
    </source>
</evidence>
<evidence type="ECO:0000313" key="2">
    <source>
        <dbReference type="EMBL" id="CAC5396528.1"/>
    </source>
</evidence>
<name>A0A6J8CJC1_MYTCO</name>
<gene>
    <name evidence="2" type="ORF">MCOR_31074</name>
</gene>
<keyword evidence="1" id="KW-0812">Transmembrane</keyword>
<keyword evidence="1" id="KW-1133">Transmembrane helix</keyword>
<reference evidence="2 3" key="1">
    <citation type="submission" date="2020-06" db="EMBL/GenBank/DDBJ databases">
        <authorList>
            <person name="Li R."/>
            <person name="Bekaert M."/>
        </authorList>
    </citation>
    <scope>NUCLEOTIDE SEQUENCE [LARGE SCALE GENOMIC DNA]</scope>
    <source>
        <strain evidence="3">wild</strain>
    </source>
</reference>
<keyword evidence="1" id="KW-0472">Membrane</keyword>